<name>A0A1D6MBQ9_MAIZE</name>
<evidence type="ECO:0000256" key="1">
    <source>
        <dbReference type="ARBA" id="ARBA00023125"/>
    </source>
</evidence>
<dbReference type="ExpressionAtlas" id="A0A1D6MBQ9">
    <property type="expression patterns" value="baseline and differential"/>
</dbReference>
<feature type="domain" description="Replication protein A OB" evidence="4">
    <location>
        <begin position="351"/>
        <end position="413"/>
    </location>
</feature>
<dbReference type="GO" id="GO:0003677">
    <property type="term" value="F:DNA binding"/>
    <property type="evidence" value="ECO:0007669"/>
    <property type="project" value="UniProtKB-KW"/>
</dbReference>
<dbReference type="EMBL" id="CM000782">
    <property type="protein sequence ID" value="AQK88193.1"/>
    <property type="molecule type" value="Genomic_DNA"/>
</dbReference>
<dbReference type="PANTHER" id="PTHR45786:SF74">
    <property type="entry name" value="ATP-DEPENDENT DNA HELICASE"/>
    <property type="match status" value="1"/>
</dbReference>
<organism evidence="5">
    <name type="scientific">Zea mays</name>
    <name type="common">Maize</name>
    <dbReference type="NCBI Taxonomy" id="4577"/>
    <lineage>
        <taxon>Eukaryota</taxon>
        <taxon>Viridiplantae</taxon>
        <taxon>Streptophyta</taxon>
        <taxon>Embryophyta</taxon>
        <taxon>Tracheophyta</taxon>
        <taxon>Spermatophyta</taxon>
        <taxon>Magnoliopsida</taxon>
        <taxon>Liliopsida</taxon>
        <taxon>Poales</taxon>
        <taxon>Poaceae</taxon>
        <taxon>PACMAD clade</taxon>
        <taxon>Panicoideae</taxon>
        <taxon>Andropogonodae</taxon>
        <taxon>Andropogoneae</taxon>
        <taxon>Tripsacinae</taxon>
        <taxon>Zea</taxon>
    </lineage>
</organism>
<feature type="compositionally biased region" description="Polar residues" evidence="2">
    <location>
        <begin position="429"/>
        <end position="448"/>
    </location>
</feature>
<dbReference type="InterPro" id="IPR012340">
    <property type="entry name" value="NA-bd_OB-fold"/>
</dbReference>
<evidence type="ECO:0000259" key="3">
    <source>
        <dbReference type="Pfam" id="PF14214"/>
    </source>
</evidence>
<dbReference type="InterPro" id="IPR031657">
    <property type="entry name" value="REPA_OB_2"/>
</dbReference>
<dbReference type="PANTHER" id="PTHR45786">
    <property type="entry name" value="DNA BINDING PROTEIN-LIKE"/>
    <property type="match status" value="1"/>
</dbReference>
<dbReference type="STRING" id="4577.A0A1D6MBQ9"/>
<evidence type="ECO:0000256" key="2">
    <source>
        <dbReference type="SAM" id="MobiDB-lite"/>
    </source>
</evidence>
<dbReference type="SUPFAM" id="SSF50249">
    <property type="entry name" value="Nucleic acid-binding proteins"/>
    <property type="match status" value="1"/>
</dbReference>
<dbReference type="Pfam" id="PF14214">
    <property type="entry name" value="Helitron_like_N"/>
    <property type="match status" value="1"/>
</dbReference>
<dbReference type="Gene3D" id="2.40.50.140">
    <property type="entry name" value="Nucleic acid-binding proteins"/>
    <property type="match status" value="1"/>
</dbReference>
<feature type="region of interest" description="Disordered" evidence="2">
    <location>
        <begin position="423"/>
        <end position="448"/>
    </location>
</feature>
<evidence type="ECO:0000313" key="5">
    <source>
        <dbReference type="EMBL" id="AQK88193.1"/>
    </source>
</evidence>
<accession>A0A1D6MBQ9</accession>
<dbReference type="InParanoid" id="A0A1D6MBQ9"/>
<dbReference type="AlphaFoldDB" id="A0A1D6MBQ9"/>
<dbReference type="eggNOG" id="KOG0851">
    <property type="taxonomic scope" value="Eukaryota"/>
</dbReference>
<keyword evidence="1" id="KW-0238">DNA-binding</keyword>
<dbReference type="InterPro" id="IPR025476">
    <property type="entry name" value="Helitron_helicase-like"/>
</dbReference>
<dbReference type="PaxDb" id="4577-GRMZM5G882216_P01"/>
<gene>
    <name evidence="5" type="ORF">ZEAMMB73_Zm00001d038893</name>
</gene>
<feature type="domain" description="Helitron helicase-like" evidence="3">
    <location>
        <begin position="129"/>
        <end position="293"/>
    </location>
</feature>
<reference evidence="5" key="1">
    <citation type="submission" date="2015-12" db="EMBL/GenBank/DDBJ databases">
        <title>Update maize B73 reference genome by single molecule sequencing technologies.</title>
        <authorList>
            <consortium name="Maize Genome Sequencing Project"/>
            <person name="Ware D."/>
        </authorList>
    </citation>
    <scope>NUCLEOTIDE SEQUENCE</scope>
    <source>
        <tissue evidence="5">Seedling</tissue>
    </source>
</reference>
<dbReference type="Pfam" id="PF16900">
    <property type="entry name" value="REPA_OB_2"/>
    <property type="match status" value="1"/>
</dbReference>
<dbReference type="CDD" id="cd04481">
    <property type="entry name" value="RPA1_DBD_B_like"/>
    <property type="match status" value="1"/>
</dbReference>
<protein>
    <submittedName>
        <fullName evidence="5">Putative replication protein</fullName>
    </submittedName>
</protein>
<sequence length="499" mass="56113">MEMLDAHNKLVKAFRCARERIEQTYNSEITLRLLGCNTRHDVQYNLPSSGEIAAIIVGDYSSAQYAYDVLVHAKNHGFKRVSHLHLCYMALQYPLLFPYGEHGFHLGIRYADDDVNERTKCRYTTMLEFVRYHTHYRLCDANPYTCYGRFSDQIGVDAYSTVEASRLQFIADHQKDLRYETVQGVSDAIDKGLVSADFVGSRMIVPSSFTGGRRYHVMNYQDAMAICRVFGPPDLFVTFMCNTKWKEIADAIRFETGQQPCDRSDVIVRVFHMKVDEFITDIWEGKTFGPVLADTFMYHTVAPFHLFGFEIFYACTAHRWYLFCTKMAEVLIGSLMIGNCSDRLCVRVSLTMISDVATIRTKMRQTQTAKRSITIQNESCTPLEVVLWGEQATSFPADQISIAGQDSVQIIIFVGTIARSYAGSRGNKPCSQRARSPTPLSKSGSSATRQVARKILGGPADKTGDGHDLASGIADSRYILCLSVPSCCLQQSLNATVIK</sequence>
<evidence type="ECO:0000259" key="4">
    <source>
        <dbReference type="Pfam" id="PF16900"/>
    </source>
</evidence>
<proteinExistence type="predicted"/>